<evidence type="ECO:0000256" key="1">
    <source>
        <dbReference type="SAM" id="Phobius"/>
    </source>
</evidence>
<dbReference type="GeneID" id="5659357"/>
<keyword evidence="1" id="KW-1133">Transmembrane helix</keyword>
<dbReference type="OrthoDB" id="17108at10239"/>
<protein>
    <submittedName>
        <fullName evidence="2">Uncharacterized protein B541L</fullName>
    </submittedName>
</protein>
<proteinExistence type="predicted"/>
<feature type="transmembrane region" description="Helical" evidence="1">
    <location>
        <begin position="134"/>
        <end position="149"/>
    </location>
</feature>
<keyword evidence="1" id="KW-0472">Membrane</keyword>
<name>A7IX66_PBCVN</name>
<dbReference type="KEGG" id="vg:5659357"/>
<gene>
    <name evidence="2" type="primary">B541L</name>
    <name evidence="2" type="ORF">NY2A_B541L</name>
</gene>
<dbReference type="EMBL" id="DQ491002">
    <property type="protein sequence ID" value="ABT14940.1"/>
    <property type="molecule type" value="Genomic_DNA"/>
</dbReference>
<evidence type="ECO:0000313" key="3">
    <source>
        <dbReference type="Proteomes" id="UP000202419"/>
    </source>
</evidence>
<keyword evidence="3" id="KW-1185">Reference proteome</keyword>
<dbReference type="Proteomes" id="UP000202419">
    <property type="component" value="Segment"/>
</dbReference>
<accession>A7IX66</accession>
<keyword evidence="1" id="KW-0812">Transmembrane</keyword>
<organism evidence="2 3">
    <name type="scientific">Paramecium bursaria Chlorella virus NY2A</name>
    <name type="common">PBCV-NY2A</name>
    <dbReference type="NCBI Taxonomy" id="46021"/>
    <lineage>
        <taxon>Viruses</taxon>
        <taxon>Varidnaviria</taxon>
        <taxon>Bamfordvirae</taxon>
        <taxon>Nucleocytoviricota</taxon>
        <taxon>Megaviricetes</taxon>
        <taxon>Algavirales</taxon>
        <taxon>Phycodnaviridae</taxon>
        <taxon>Chlorovirus</taxon>
        <taxon>Chlorovirus americanus</taxon>
    </lineage>
</organism>
<sequence length="150" mass="18220">MSSRVQTTLVNQLQKQIRQHTAYETAKLYLDLRHRIEQHNLINEHFSNREKNISEYVIDSYNKHDDIIKINQMRFNLRIDERLEHIFDDNIQNFTNYKSPDVNDVQDRMFEKMNDFLFFKNAYTSNVYTNSDNMNFYLVILIVIALMFKI</sequence>
<reference evidence="2 3" key="1">
    <citation type="journal article" date="2007" name="Virology">
        <title>Sequence and annotation of the 369-kb NY-2A and the 345-kb AR158 viruses that infect Chlorella NC64A.</title>
        <authorList>
            <person name="Fitzgerald L.A."/>
            <person name="Graves M.V."/>
            <person name="Li X."/>
            <person name="Feldblyum T."/>
            <person name="Nierman W.C."/>
            <person name="Van Etten J.L."/>
        </authorList>
    </citation>
    <scope>NUCLEOTIDE SEQUENCE [LARGE SCALE GENOMIC DNA]</scope>
    <source>
        <strain evidence="2 3">NY-2A</strain>
    </source>
</reference>
<evidence type="ECO:0000313" key="2">
    <source>
        <dbReference type="EMBL" id="ABT14940.1"/>
    </source>
</evidence>
<organismHost>
    <name type="scientific">Chlorella</name>
    <dbReference type="NCBI Taxonomy" id="3071"/>
</organismHost>
<dbReference type="RefSeq" id="YP_001497737.1">
    <property type="nucleotide sequence ID" value="NC_009898.1"/>
</dbReference>